<proteinExistence type="predicted"/>
<feature type="transmembrane region" description="Helical" evidence="1">
    <location>
        <begin position="41"/>
        <end position="64"/>
    </location>
</feature>
<keyword evidence="1" id="KW-0812">Transmembrane</keyword>
<gene>
    <name evidence="2" type="ORF">I553_10061</name>
</gene>
<keyword evidence="1" id="KW-1133">Transmembrane helix</keyword>
<evidence type="ECO:0000313" key="2">
    <source>
        <dbReference type="EMBL" id="EUA09004.1"/>
    </source>
</evidence>
<name>X7YPG2_MYCXE</name>
<comment type="caution">
    <text evidence="2">The sequence shown here is derived from an EMBL/GenBank/DDBJ whole genome shotgun (WGS) entry which is preliminary data.</text>
</comment>
<dbReference type="EMBL" id="JAOB01000090">
    <property type="protein sequence ID" value="EUA09004.1"/>
    <property type="molecule type" value="Genomic_DNA"/>
</dbReference>
<reference evidence="2" key="1">
    <citation type="submission" date="2014-01" db="EMBL/GenBank/DDBJ databases">
        <authorList>
            <person name="Brown-Elliot B."/>
            <person name="Wallace R."/>
            <person name="Lenaerts A."/>
            <person name="Ordway D."/>
            <person name="DeGroote M.A."/>
            <person name="Parker T."/>
            <person name="Sizemore C."/>
            <person name="Tallon L.J."/>
            <person name="Sadzewicz L.K."/>
            <person name="Sengamalay N."/>
            <person name="Fraser C.M."/>
            <person name="Hine E."/>
            <person name="Shefchek K.A."/>
            <person name="Das S.P."/>
            <person name="Tettelin H."/>
        </authorList>
    </citation>
    <scope>NUCLEOTIDE SEQUENCE [LARGE SCALE GENOMIC DNA]</scope>
    <source>
        <strain evidence="2">4042</strain>
    </source>
</reference>
<dbReference type="AlphaFoldDB" id="X7YPG2"/>
<accession>X7YPG2</accession>
<dbReference type="PATRIC" id="fig|1299334.3.peg.9550"/>
<sequence>MGLISPELPDVDHDAWPALPRPTRLQIVTRHWVEHGFGTPYAVYLLYLIKIALYVTVAATVIAITPGLDGLGHIAQWWTQPIVYQKFVIFTLLFEVLGWAADPATHRSVLAADRRIPVLVAAQHHSAATLAGQDSAYGWRQPHACRRCPLCRRAGFRSLGTFVARARWSRH</sequence>
<dbReference type="Pfam" id="PF12077">
    <property type="entry name" value="DUF3556"/>
    <property type="match status" value="1"/>
</dbReference>
<protein>
    <submittedName>
        <fullName evidence="2">Uncharacterized protein</fullName>
    </submittedName>
</protein>
<organism evidence="2">
    <name type="scientific">Mycobacterium xenopi 4042</name>
    <dbReference type="NCBI Taxonomy" id="1299334"/>
    <lineage>
        <taxon>Bacteria</taxon>
        <taxon>Bacillati</taxon>
        <taxon>Actinomycetota</taxon>
        <taxon>Actinomycetes</taxon>
        <taxon>Mycobacteriales</taxon>
        <taxon>Mycobacteriaceae</taxon>
        <taxon>Mycobacterium</taxon>
    </lineage>
</organism>
<evidence type="ECO:0000256" key="1">
    <source>
        <dbReference type="SAM" id="Phobius"/>
    </source>
</evidence>
<keyword evidence="1" id="KW-0472">Membrane</keyword>
<dbReference type="InterPro" id="IPR021941">
    <property type="entry name" value="DUF3556_TM"/>
</dbReference>